<gene>
    <name evidence="1" type="ORF">HBN54_002236</name>
</gene>
<evidence type="ECO:0000313" key="1">
    <source>
        <dbReference type="EMBL" id="NKI89638.1"/>
    </source>
</evidence>
<accession>A0ABX1HHA0</accession>
<comment type="caution">
    <text evidence="1">The sequence shown here is derived from an EMBL/GenBank/DDBJ whole genome shotgun (WGS) entry which is preliminary data.</text>
</comment>
<organism evidence="1 2">
    <name type="scientific">Hymenobacter artigasi</name>
    <dbReference type="NCBI Taxonomy" id="2719616"/>
    <lineage>
        <taxon>Bacteria</taxon>
        <taxon>Pseudomonadati</taxon>
        <taxon>Bacteroidota</taxon>
        <taxon>Cytophagia</taxon>
        <taxon>Cytophagales</taxon>
        <taxon>Hymenobacteraceae</taxon>
        <taxon>Hymenobacter</taxon>
    </lineage>
</organism>
<reference evidence="1 2" key="1">
    <citation type="submission" date="2020-03" db="EMBL/GenBank/DDBJ databases">
        <title>Genomic Encyclopedia of Type Strains, Phase IV (KMG-V): Genome sequencing to study the core and pangenomes of soil and plant-associated prokaryotes.</title>
        <authorList>
            <person name="Whitman W."/>
        </authorList>
    </citation>
    <scope>NUCLEOTIDE SEQUENCE [LARGE SCALE GENOMIC DNA]</scope>
    <source>
        <strain evidence="1 2">1B</strain>
    </source>
</reference>
<dbReference type="RefSeq" id="WP_168673248.1">
    <property type="nucleotide sequence ID" value="NZ_JAAVTK010000005.1"/>
</dbReference>
<keyword evidence="2" id="KW-1185">Reference proteome</keyword>
<evidence type="ECO:0000313" key="2">
    <source>
        <dbReference type="Proteomes" id="UP000717634"/>
    </source>
</evidence>
<name>A0ABX1HHA0_9BACT</name>
<proteinExistence type="predicted"/>
<sequence>MFTFLLLAGLGWSQHLKEQGQHAIRQQEAQVARMPFIRLTVQQPGLRPYPLGRGRIEVSPHDSTQRLVISGDLPDGQRLRARFTAARGTFSLVETDVVAVSTEEGAATQASGHSFYAPDAQTVQGEFRCVLPSGEPLSVTFLPTPVARR</sequence>
<protein>
    <submittedName>
        <fullName evidence="1">Uncharacterized protein</fullName>
    </submittedName>
</protein>
<dbReference type="EMBL" id="JAAVTK010000005">
    <property type="protein sequence ID" value="NKI89638.1"/>
    <property type="molecule type" value="Genomic_DNA"/>
</dbReference>
<dbReference type="Proteomes" id="UP000717634">
    <property type="component" value="Unassembled WGS sequence"/>
</dbReference>